<accession>A0AAN8Z623</accession>
<evidence type="ECO:0000259" key="4">
    <source>
        <dbReference type="PROSITE" id="PS51774"/>
    </source>
</evidence>
<feature type="domain" description="NAB" evidence="4">
    <location>
        <begin position="10"/>
        <end position="90"/>
    </location>
</feature>
<feature type="coiled-coil region" evidence="2">
    <location>
        <begin position="378"/>
        <end position="450"/>
    </location>
</feature>
<evidence type="ECO:0000313" key="5">
    <source>
        <dbReference type="EMBL" id="KAK6923835.1"/>
    </source>
</evidence>
<proteinExistence type="predicted"/>
<dbReference type="EMBL" id="JBAMMX010000017">
    <property type="protein sequence ID" value="KAK6923835.1"/>
    <property type="molecule type" value="Genomic_DNA"/>
</dbReference>
<protein>
    <submittedName>
        <fullName evidence="5">Protein Networked (NET), actin-binding (NAB) domain</fullName>
    </submittedName>
</protein>
<dbReference type="Proteomes" id="UP001370490">
    <property type="component" value="Unassembled WGS sequence"/>
</dbReference>
<feature type="compositionally biased region" description="Basic and acidic residues" evidence="3">
    <location>
        <begin position="491"/>
        <end position="543"/>
    </location>
</feature>
<feature type="region of interest" description="Disordered" evidence="3">
    <location>
        <begin position="110"/>
        <end position="142"/>
    </location>
</feature>
<dbReference type="GO" id="GO:0003779">
    <property type="term" value="F:actin binding"/>
    <property type="evidence" value="ECO:0007669"/>
    <property type="project" value="InterPro"/>
</dbReference>
<feature type="region of interest" description="Disordered" evidence="3">
    <location>
        <begin position="698"/>
        <end position="719"/>
    </location>
</feature>
<feature type="coiled-coil region" evidence="2">
    <location>
        <begin position="566"/>
        <end position="610"/>
    </location>
</feature>
<feature type="region of interest" description="Disordered" evidence="3">
    <location>
        <begin position="296"/>
        <end position="317"/>
    </location>
</feature>
<gene>
    <name evidence="5" type="ORF">RJ641_010035</name>
</gene>
<dbReference type="Pfam" id="PF25014">
    <property type="entry name" value="NET2A"/>
    <property type="match status" value="1"/>
</dbReference>
<dbReference type="Pfam" id="PF07765">
    <property type="entry name" value="KIP1"/>
    <property type="match status" value="1"/>
</dbReference>
<evidence type="ECO:0000256" key="1">
    <source>
        <dbReference type="ARBA" id="ARBA00023054"/>
    </source>
</evidence>
<dbReference type="PANTHER" id="PTHR31631">
    <property type="entry name" value="PROTEIN NETWORKED 2D"/>
    <property type="match status" value="1"/>
</dbReference>
<evidence type="ECO:0000256" key="3">
    <source>
        <dbReference type="SAM" id="MobiDB-lite"/>
    </source>
</evidence>
<name>A0AAN8Z623_9MAGN</name>
<dbReference type="InterPro" id="IPR056889">
    <property type="entry name" value="NET2A-D/KIP1-like_C"/>
</dbReference>
<dbReference type="InterPro" id="IPR056888">
    <property type="entry name" value="NET2A-D/KIP1-like_dom"/>
</dbReference>
<keyword evidence="1 2" id="KW-0175">Coiled coil</keyword>
<dbReference type="PROSITE" id="PS51774">
    <property type="entry name" value="NAB"/>
    <property type="match status" value="1"/>
</dbReference>
<reference evidence="5 6" key="1">
    <citation type="submission" date="2023-12" db="EMBL/GenBank/DDBJ databases">
        <title>A high-quality genome assembly for Dillenia turbinata (Dilleniales).</title>
        <authorList>
            <person name="Chanderbali A."/>
        </authorList>
    </citation>
    <scope>NUCLEOTIDE SEQUENCE [LARGE SCALE GENOMIC DNA]</scope>
    <source>
        <strain evidence="5">LSX21</strain>
        <tissue evidence="5">Leaf</tissue>
    </source>
</reference>
<feature type="region of interest" description="Disordered" evidence="3">
    <location>
        <begin position="488"/>
        <end position="543"/>
    </location>
</feature>
<dbReference type="InterPro" id="IPR011684">
    <property type="entry name" value="NAB"/>
</dbReference>
<evidence type="ECO:0000256" key="2">
    <source>
        <dbReference type="SAM" id="Coils"/>
    </source>
</evidence>
<evidence type="ECO:0000313" key="6">
    <source>
        <dbReference type="Proteomes" id="UP001370490"/>
    </source>
</evidence>
<dbReference type="AlphaFoldDB" id="A0AAN8Z623"/>
<sequence>MLQRAASNAYSWWWASHIRTKQSKWLEQNLQDMEEKTQYIIKLIEEDGDSFAKRAEMYYKKRPELINFVEESYKSYRALAERYDHLSTELQNANNTIASIFPEQVQFAMDEEEEYTSPRAGPKRPPESPKPNIPKAPKTAGKDMKSLFASAQKKLLPMTKKSAPANAANNAPRSGLNKTEALEGIEKLQKEILALQTEKEFVRSSYENGLAKYWEIEKQITDMQEKISDWQDEFSVGAVIEDNEARTVMAAAALKSCQQTMVELEDQQERSAKEAMMEQQRIIEARRKLETLKNEFLRDQANHEKPSERTESVKSAEKPKVLQEEVVIVTERKRELEELKEKIKEQFDVGTNSSLTETEMADSIDELVNKVISLETAVASQAAHIKRLKSETDELQAQIQTLEDDKANLIDGKNSMSNRLGEMEEKLKELQNLNQNVEDQSNNLQTHFTQARCSLDHLSAKLQSVKPDDELKVTTLMSEIGTVPEVTPRLELIEKPDAQKPEKVHEADREVKVEHQDSSKTGDDHSKLDSAEQVKEQEDEPNWKEMFAKGMEDREKYLLDQYTTALRDYKEVKKSLSDTKEELIELRAALAIKEEEIQALLKKLSLLQGNSEVKEKSSEIEAQSGPPTAEKAIDGNIKMVLTDKNQTPSPIEEKFRANIDELLEENLDFWLRFSTSYHQIQKFQIGVKDLQAEISKLKDKEAKKPEGSGSGSNPSLKSDARPIYKHLREIQTELTVWLEQSTVLKDELQSRFSNLCKIEEELSKALKADAGKEEESKITSYQAVRFQGELSNMKQENNKVADELQVGLDHVTALQLEIETTLVSLSEEFGLSGSKNKNSPYLLHTTTRSRVPLRSFIFGVKQKNKKPSFFSCVNPVLHRKYQHLRKSGPL</sequence>
<dbReference type="PANTHER" id="PTHR31631:SF0">
    <property type="entry name" value="PROTEIN NETWORKED 2D"/>
    <property type="match status" value="1"/>
</dbReference>
<comment type="caution">
    <text evidence="5">The sequence shown here is derived from an EMBL/GenBank/DDBJ whole genome shotgun (WGS) entry which is preliminary data.</text>
</comment>
<dbReference type="Pfam" id="PF24918">
    <property type="entry name" value="NET2A_C"/>
    <property type="match status" value="1"/>
</dbReference>
<keyword evidence="6" id="KW-1185">Reference proteome</keyword>
<organism evidence="5 6">
    <name type="scientific">Dillenia turbinata</name>
    <dbReference type="NCBI Taxonomy" id="194707"/>
    <lineage>
        <taxon>Eukaryota</taxon>
        <taxon>Viridiplantae</taxon>
        <taxon>Streptophyta</taxon>
        <taxon>Embryophyta</taxon>
        <taxon>Tracheophyta</taxon>
        <taxon>Spermatophyta</taxon>
        <taxon>Magnoliopsida</taxon>
        <taxon>eudicotyledons</taxon>
        <taxon>Gunneridae</taxon>
        <taxon>Pentapetalae</taxon>
        <taxon>Dilleniales</taxon>
        <taxon>Dilleniaceae</taxon>
        <taxon>Dillenia</taxon>
    </lineage>
</organism>